<dbReference type="AlphaFoldDB" id="A0A1S8TXG3"/>
<dbReference type="InterPro" id="IPR036662">
    <property type="entry name" value="PTS_EIIA_man-typ_sf"/>
</dbReference>
<dbReference type="PROSITE" id="PS50045">
    <property type="entry name" value="SIGMA54_INTERACT_4"/>
    <property type="match status" value="1"/>
</dbReference>
<keyword evidence="2" id="KW-0547">Nucleotide-binding</keyword>
<dbReference type="PANTHER" id="PTHR32071:SF38">
    <property type="entry name" value="PSP OPERON TRANSCRIPTIONAL ACTIVATOR"/>
    <property type="match status" value="1"/>
</dbReference>
<evidence type="ECO:0000256" key="2">
    <source>
        <dbReference type="ARBA" id="ARBA00022741"/>
    </source>
</evidence>
<protein>
    <submittedName>
        <fullName evidence="7">Nif-specific regulatory protein</fullName>
    </submittedName>
</protein>
<accession>A0A1S8TXG3</accession>
<dbReference type="CDD" id="cd00009">
    <property type="entry name" value="AAA"/>
    <property type="match status" value="1"/>
</dbReference>
<dbReference type="Gene3D" id="3.40.50.510">
    <property type="entry name" value="Phosphotransferase system, mannose-type IIA component"/>
    <property type="match status" value="1"/>
</dbReference>
<dbReference type="InterPro" id="IPR011608">
    <property type="entry name" value="PRD"/>
</dbReference>
<dbReference type="OrthoDB" id="9765164at2"/>
<keyword evidence="8" id="KW-1185">Reference proteome</keyword>
<feature type="domain" description="PTS EIIA type-4" evidence="5">
    <location>
        <begin position="562"/>
        <end position="708"/>
    </location>
</feature>
<comment type="caution">
    <text evidence="7">The sequence shown here is derived from an EMBL/GenBank/DDBJ whole genome shotgun (WGS) entry which is preliminary data.</text>
</comment>
<dbReference type="GO" id="GO:0005524">
    <property type="term" value="F:ATP binding"/>
    <property type="evidence" value="ECO:0007669"/>
    <property type="project" value="UniProtKB-KW"/>
</dbReference>
<dbReference type="InterPro" id="IPR002078">
    <property type="entry name" value="Sigma_54_int"/>
</dbReference>
<dbReference type="InterPro" id="IPR027417">
    <property type="entry name" value="P-loop_NTPase"/>
</dbReference>
<keyword evidence="1" id="KW-0808">Transferase</keyword>
<dbReference type="Proteomes" id="UP000190890">
    <property type="component" value="Unassembled WGS sequence"/>
</dbReference>
<keyword evidence="3" id="KW-0067">ATP-binding</keyword>
<gene>
    <name evidence="7" type="primary">nifA_1</name>
    <name evidence="7" type="ORF">CLPUN_04010</name>
</gene>
<evidence type="ECO:0000313" key="8">
    <source>
        <dbReference type="Proteomes" id="UP000190890"/>
    </source>
</evidence>
<evidence type="ECO:0000313" key="7">
    <source>
        <dbReference type="EMBL" id="OOM82262.1"/>
    </source>
</evidence>
<dbReference type="GO" id="GO:0016020">
    <property type="term" value="C:membrane"/>
    <property type="evidence" value="ECO:0007669"/>
    <property type="project" value="InterPro"/>
</dbReference>
<dbReference type="RefSeq" id="WP_077845705.1">
    <property type="nucleotide sequence ID" value="NZ_LZZM01000022.1"/>
</dbReference>
<dbReference type="InterPro" id="IPR004701">
    <property type="entry name" value="PTS_EIIA_man-typ"/>
</dbReference>
<evidence type="ECO:0000259" key="6">
    <source>
        <dbReference type="PROSITE" id="PS51372"/>
    </source>
</evidence>
<dbReference type="SUPFAM" id="SSF52540">
    <property type="entry name" value="P-loop containing nucleoside triphosphate hydrolases"/>
    <property type="match status" value="1"/>
</dbReference>
<sequence length="917" mass="105922">MFNSAKTKQLVLDYIEKNSAESLNEENLQAEINKFSAQAVAQKFNVSRNLASQYLNEWAKEGIIEKTSSRPVYFYSRKIQEPETEESDYCMNREDNKNDELNGDIFESVIGYNGSLRNVIDQCKAAAKYPPNGLPILLTGTSGAGKSYLANMIYNYAIEQKIIEDDKQFVIVNCSEFANNPELLTANLFGYKKGAFTGADSENVGLIQAANGGVLFLDEIHSLNPSCQEKLFLFMDKGIYHLMGDNKNWKESSARLIFATTKDPEQALLRTLLRRIPVTINIPALEDRPIDEKEQLIFSFIQNEAELINQKIKVTQSYFQTLMSYRFRANVGELKSAIKRSCANAFLHQKQDSEALILKMFHLPENIISYSSFFITIDEEEGERVLLDPSKTKIEDGAEKIILFFNDLLRENDLYIEYKSDNKTFMEHAQKIITKYYDYLMFDKKNKNLRLEAYETAMEKITEEICSRYKIQFQNNGLIPLIRYFVERGSYRSQIFEWERTEKDRINKLYNMLKNKYEYEFLIAEDFSEKVEMIFDMKVSKINRIILLLNIKFFNPEIKVQQIMGVVLSHGYSTASSIADAVNKLLDDYVFEAIDMPLDVTASEIGERLQSLVRRRHLSQDIILLVDMGSLEDIYKEISIIPNLNIGIINNITTKMALEVGAKILNNEPMLQILENASSNTVCNFKIIENRVREKAIIFVSETGIEAARNMSELFIDSLPESINLKIMPYDYYKLLRNGINDEVFSENEIIFIAGTLNPNIKEIPYIAVEDIIGGNRLDVLYEAFSTIFTVEEMQRLQNSMLMNFSLQNVVGYLTILNADKVLELVNNCLNSLQERLQIQLKYKSIIGLNVHLSCLVERLVKKISIETYFELDLFEKEQERFIKACKDSFIKIERHYGVELPISEVAYIYDYFKPYM</sequence>
<dbReference type="Gene3D" id="3.40.50.300">
    <property type="entry name" value="P-loop containing nucleotide triphosphate hydrolases"/>
    <property type="match status" value="1"/>
</dbReference>
<dbReference type="Pfam" id="PF00874">
    <property type="entry name" value="PRD"/>
    <property type="match status" value="1"/>
</dbReference>
<proteinExistence type="predicted"/>
<dbReference type="STRING" id="29367.CLPUN_04010"/>
<evidence type="ECO:0000259" key="5">
    <source>
        <dbReference type="PROSITE" id="PS51096"/>
    </source>
</evidence>
<dbReference type="PROSITE" id="PS51372">
    <property type="entry name" value="PRD_2"/>
    <property type="match status" value="1"/>
</dbReference>
<evidence type="ECO:0000256" key="1">
    <source>
        <dbReference type="ARBA" id="ARBA00022679"/>
    </source>
</evidence>
<dbReference type="PANTHER" id="PTHR32071">
    <property type="entry name" value="TRANSCRIPTIONAL REGULATORY PROTEIN"/>
    <property type="match status" value="1"/>
</dbReference>
<organism evidence="7 8">
    <name type="scientific">Clostridium puniceum</name>
    <dbReference type="NCBI Taxonomy" id="29367"/>
    <lineage>
        <taxon>Bacteria</taxon>
        <taxon>Bacillati</taxon>
        <taxon>Bacillota</taxon>
        <taxon>Clostridia</taxon>
        <taxon>Eubacteriales</taxon>
        <taxon>Clostridiaceae</taxon>
        <taxon>Clostridium</taxon>
    </lineage>
</organism>
<feature type="domain" description="PRD" evidence="6">
    <location>
        <begin position="817"/>
        <end position="917"/>
    </location>
</feature>
<dbReference type="SUPFAM" id="SSF53062">
    <property type="entry name" value="PTS system fructose IIA component-like"/>
    <property type="match status" value="1"/>
</dbReference>
<feature type="domain" description="Sigma-54 factor interaction" evidence="4">
    <location>
        <begin position="109"/>
        <end position="343"/>
    </location>
</feature>
<dbReference type="SMART" id="SM00382">
    <property type="entry name" value="AAA"/>
    <property type="match status" value="1"/>
</dbReference>
<dbReference type="Pfam" id="PF03610">
    <property type="entry name" value="EIIA-man"/>
    <property type="match status" value="1"/>
</dbReference>
<name>A0A1S8TXG3_9CLOT</name>
<dbReference type="InterPro" id="IPR003593">
    <property type="entry name" value="AAA+_ATPase"/>
</dbReference>
<dbReference type="PROSITE" id="PS51096">
    <property type="entry name" value="PTS_EIIA_TYPE_4"/>
    <property type="match status" value="1"/>
</dbReference>
<dbReference type="Gene3D" id="1.10.1790.10">
    <property type="entry name" value="PRD domain"/>
    <property type="match status" value="1"/>
</dbReference>
<evidence type="ECO:0000256" key="3">
    <source>
        <dbReference type="ARBA" id="ARBA00022840"/>
    </source>
</evidence>
<evidence type="ECO:0000259" key="4">
    <source>
        <dbReference type="PROSITE" id="PS50045"/>
    </source>
</evidence>
<dbReference type="EMBL" id="LZZM01000022">
    <property type="protein sequence ID" value="OOM82262.1"/>
    <property type="molecule type" value="Genomic_DNA"/>
</dbReference>
<dbReference type="GO" id="GO:0009401">
    <property type="term" value="P:phosphoenolpyruvate-dependent sugar phosphotransferase system"/>
    <property type="evidence" value="ECO:0007669"/>
    <property type="project" value="InterPro"/>
</dbReference>
<dbReference type="GO" id="GO:0016740">
    <property type="term" value="F:transferase activity"/>
    <property type="evidence" value="ECO:0007669"/>
    <property type="project" value="UniProtKB-KW"/>
</dbReference>
<dbReference type="Pfam" id="PF00158">
    <property type="entry name" value="Sigma54_activat"/>
    <property type="match status" value="1"/>
</dbReference>
<dbReference type="SUPFAM" id="SSF63520">
    <property type="entry name" value="PTS-regulatory domain, PRD"/>
    <property type="match status" value="1"/>
</dbReference>
<dbReference type="InterPro" id="IPR036634">
    <property type="entry name" value="PRD_sf"/>
</dbReference>
<dbReference type="GO" id="GO:0006355">
    <property type="term" value="P:regulation of DNA-templated transcription"/>
    <property type="evidence" value="ECO:0007669"/>
    <property type="project" value="InterPro"/>
</dbReference>
<reference evidence="7 8" key="1">
    <citation type="submission" date="2016-05" db="EMBL/GenBank/DDBJ databases">
        <title>Microbial solvent formation.</title>
        <authorList>
            <person name="Poehlein A."/>
            <person name="Montoya Solano J.D."/>
            <person name="Flitsch S."/>
            <person name="Krabben P."/>
            <person name="Duerre P."/>
            <person name="Daniel R."/>
        </authorList>
    </citation>
    <scope>NUCLEOTIDE SEQUENCE [LARGE SCALE GENOMIC DNA]</scope>
    <source>
        <strain evidence="7 8">DSM 2619</strain>
    </source>
</reference>